<proteinExistence type="predicted"/>
<accession>A0ABT7MDG7</accession>
<dbReference type="RefSeq" id="WP_286054405.1">
    <property type="nucleotide sequence ID" value="NZ_JASVWF010000004.1"/>
</dbReference>
<feature type="domain" description="DUF222" evidence="2">
    <location>
        <begin position="71"/>
        <end position="172"/>
    </location>
</feature>
<protein>
    <submittedName>
        <fullName evidence="3">DUF222 domain-containing protein</fullName>
    </submittedName>
</protein>
<feature type="non-terminal residue" evidence="3">
    <location>
        <position position="176"/>
    </location>
</feature>
<dbReference type="EMBL" id="JASVWF010000004">
    <property type="protein sequence ID" value="MDL5157907.1"/>
    <property type="molecule type" value="Genomic_DNA"/>
</dbReference>
<reference evidence="3 4" key="1">
    <citation type="submission" date="2023-06" db="EMBL/GenBank/DDBJ databases">
        <title>Actinomycetospora Odt1-22.</title>
        <authorList>
            <person name="Supong K."/>
        </authorList>
    </citation>
    <scope>NUCLEOTIDE SEQUENCE [LARGE SCALE GENOMIC DNA]</scope>
    <source>
        <strain evidence="3 4">Odt1-22</strain>
    </source>
</reference>
<organism evidence="3 4">
    <name type="scientific">Actinomycetospora termitidis</name>
    <dbReference type="NCBI Taxonomy" id="3053470"/>
    <lineage>
        <taxon>Bacteria</taxon>
        <taxon>Bacillati</taxon>
        <taxon>Actinomycetota</taxon>
        <taxon>Actinomycetes</taxon>
        <taxon>Pseudonocardiales</taxon>
        <taxon>Pseudonocardiaceae</taxon>
        <taxon>Actinomycetospora</taxon>
    </lineage>
</organism>
<comment type="caution">
    <text evidence="3">The sequence shown here is derived from an EMBL/GenBank/DDBJ whole genome shotgun (WGS) entry which is preliminary data.</text>
</comment>
<keyword evidence="4" id="KW-1185">Reference proteome</keyword>
<dbReference type="Pfam" id="PF02720">
    <property type="entry name" value="DUF222"/>
    <property type="match status" value="1"/>
</dbReference>
<feature type="region of interest" description="Disordered" evidence="1">
    <location>
        <begin position="38"/>
        <end position="63"/>
    </location>
</feature>
<evidence type="ECO:0000256" key="1">
    <source>
        <dbReference type="SAM" id="MobiDB-lite"/>
    </source>
</evidence>
<evidence type="ECO:0000313" key="3">
    <source>
        <dbReference type="EMBL" id="MDL5157907.1"/>
    </source>
</evidence>
<sequence length="176" mass="19020">MTAAVWFLDPNGSWRPRVEHTPPPPVEPAERLARVLPLRPPADEPEWAVPGVEPDDGDRDEDGLSARSREALAEIADAVRAYRLAGAQVYRALTVLKASDALAESGYRHLSRLLADHVRLDPAETNRLAKHAAALHETTSPSGAVVPADLPATSSYVDDGTVGDGHVEVIRDTMIR</sequence>
<gene>
    <name evidence="3" type="ORF">QRT03_18210</name>
</gene>
<dbReference type="InterPro" id="IPR003870">
    <property type="entry name" value="DUF222"/>
</dbReference>
<dbReference type="Proteomes" id="UP001231924">
    <property type="component" value="Unassembled WGS sequence"/>
</dbReference>
<name>A0ABT7MDG7_9PSEU</name>
<evidence type="ECO:0000313" key="4">
    <source>
        <dbReference type="Proteomes" id="UP001231924"/>
    </source>
</evidence>
<evidence type="ECO:0000259" key="2">
    <source>
        <dbReference type="Pfam" id="PF02720"/>
    </source>
</evidence>